<gene>
    <name evidence="1" type="ORF">N7537_007267</name>
</gene>
<keyword evidence="2" id="KW-1185">Reference proteome</keyword>
<protein>
    <submittedName>
        <fullName evidence="1">Uncharacterized protein</fullName>
    </submittedName>
</protein>
<reference evidence="1" key="1">
    <citation type="journal article" date="2023" name="IMA Fungus">
        <title>Comparative genomic study of the Penicillium genus elucidates a diverse pangenome and 15 lateral gene transfer events.</title>
        <authorList>
            <person name="Petersen C."/>
            <person name="Sorensen T."/>
            <person name="Nielsen M.R."/>
            <person name="Sondergaard T.E."/>
            <person name="Sorensen J.L."/>
            <person name="Fitzpatrick D.A."/>
            <person name="Frisvad J.C."/>
            <person name="Nielsen K.L."/>
        </authorList>
    </citation>
    <scope>NUCLEOTIDE SEQUENCE</scope>
    <source>
        <strain evidence="1">IBT 12815</strain>
    </source>
</reference>
<name>A0AAD6E9B3_9EURO</name>
<proteinExistence type="predicted"/>
<reference evidence="1" key="2">
    <citation type="submission" date="2023-01" db="EMBL/GenBank/DDBJ databases">
        <authorList>
            <person name="Petersen C."/>
        </authorList>
    </citation>
    <scope>NUCLEOTIDE SEQUENCE</scope>
    <source>
        <strain evidence="1">IBT 12815</strain>
    </source>
</reference>
<evidence type="ECO:0000313" key="2">
    <source>
        <dbReference type="Proteomes" id="UP001213799"/>
    </source>
</evidence>
<dbReference type="Proteomes" id="UP001213799">
    <property type="component" value="Unassembled WGS sequence"/>
</dbReference>
<dbReference type="GeneID" id="81588566"/>
<organism evidence="1 2">
    <name type="scientific">Penicillium hordei</name>
    <dbReference type="NCBI Taxonomy" id="40994"/>
    <lineage>
        <taxon>Eukaryota</taxon>
        <taxon>Fungi</taxon>
        <taxon>Dikarya</taxon>
        <taxon>Ascomycota</taxon>
        <taxon>Pezizomycotina</taxon>
        <taxon>Eurotiomycetes</taxon>
        <taxon>Eurotiomycetidae</taxon>
        <taxon>Eurotiales</taxon>
        <taxon>Aspergillaceae</taxon>
        <taxon>Penicillium</taxon>
    </lineage>
</organism>
<accession>A0AAD6E9B3</accession>
<dbReference type="EMBL" id="JAQJAE010000003">
    <property type="protein sequence ID" value="KAJ5604311.1"/>
    <property type="molecule type" value="Genomic_DNA"/>
</dbReference>
<sequence>MRTTQNNLWKEAVQPHCFLDRGIQFREIRGNSQHSTIMIEHIPAAIPSPNGTYCIFSSHFIEFPASF</sequence>
<dbReference type="AlphaFoldDB" id="A0AAD6E9B3"/>
<comment type="caution">
    <text evidence="1">The sequence shown here is derived from an EMBL/GenBank/DDBJ whole genome shotgun (WGS) entry which is preliminary data.</text>
</comment>
<evidence type="ECO:0000313" key="1">
    <source>
        <dbReference type="EMBL" id="KAJ5604311.1"/>
    </source>
</evidence>
<dbReference type="RefSeq" id="XP_056754109.1">
    <property type="nucleotide sequence ID" value="XM_056898324.1"/>
</dbReference>